<gene>
    <name evidence="2" type="ORF">G8O67_000377</name>
</gene>
<organism evidence="2">
    <name type="scientific">Salmonella enterica</name>
    <name type="common">Salmonella choleraesuis</name>
    <dbReference type="NCBI Taxonomy" id="28901"/>
    <lineage>
        <taxon>Bacteria</taxon>
        <taxon>Pseudomonadati</taxon>
        <taxon>Pseudomonadota</taxon>
        <taxon>Gammaproteobacteria</taxon>
        <taxon>Enterobacterales</taxon>
        <taxon>Enterobacteriaceae</taxon>
        <taxon>Salmonella</taxon>
    </lineage>
</organism>
<reference evidence="2" key="1">
    <citation type="journal article" date="2018" name="Genome Biol.">
        <title>SKESA: strategic k-mer extension for scrupulous assemblies.</title>
        <authorList>
            <person name="Souvorov A."/>
            <person name="Agarwala R."/>
            <person name="Lipman D.J."/>
        </authorList>
    </citation>
    <scope>NUCLEOTIDE SEQUENCE</scope>
    <source>
        <strain evidence="2">MA.CK_00/00002125</strain>
    </source>
</reference>
<dbReference type="EMBL" id="DAAWYJ010000002">
    <property type="protein sequence ID" value="HAG0013176.1"/>
    <property type="molecule type" value="Genomic_DNA"/>
</dbReference>
<proteinExistence type="predicted"/>
<accession>A0A756L5Q0</accession>
<dbReference type="AlphaFoldDB" id="A0A756L5Q0"/>
<reference evidence="2" key="2">
    <citation type="submission" date="2020-02" db="EMBL/GenBank/DDBJ databases">
        <authorList>
            <consortium name="NCBI Pathogen Detection Project"/>
        </authorList>
    </citation>
    <scope>NUCLEOTIDE SEQUENCE</scope>
    <source>
        <strain evidence="2">MA.CK_00/00002125</strain>
    </source>
</reference>
<feature type="region of interest" description="Disordered" evidence="1">
    <location>
        <begin position="109"/>
        <end position="138"/>
    </location>
</feature>
<name>A0A756L5Q0_SALER</name>
<comment type="caution">
    <text evidence="2">The sequence shown here is derived from an EMBL/GenBank/DDBJ whole genome shotgun (WGS) entry which is preliminary data.</text>
</comment>
<protein>
    <submittedName>
        <fullName evidence="2">DNA breaking-rejoining protein</fullName>
    </submittedName>
</protein>
<sequence length="1096" mass="122764">MSDNKEEFALHRAVKNEEARKRLGIKGGFFWTTAKKLSVAVSRCIAAMDDKGFDEDDFKKPVRVNLPVVNDLPPEGVFDTEFCNRYERGGKDGLDIVLIPGAAPADQFHEQTSADDDARSEAVSTDTPADSDDTAGDPLPAYEYNVNGESMTEVLKEADVGTATLPFIPRFLHIWYFATGEGVSWKDLHWASTDQRQIVARAEMDQDDKYIQNLLPVIRAVSELDKLDNHKLSKLTEAIQTVFPPLKSVPQPYEFKNFITAWREAKPIDRGVLVKEWAKGNCISRVETSPVTCNTAEPQTQKKTQTQKTEVSVTSGEDRPRRSEKPTFRTINYELACGFYEDLDLHNLRPAMDFAKRIIAEDREDWKQMSMTVGIIPDIKGYDRQTIIDLVRKAPKAVHNGNPDLRRTWCESFLAVHGVRDPDWYEYVPDNTPTTHEENTARLRQAGKCLRDIEAGRFQCDEEKPQPAGELADEPAAPEAVEQDATEHHQDPQPLENEPSVSQTEAGYQKLREELEEARKNIPPKNPVDVGKQLAAARGEYVEGISDPNDPKWVRDDYNASNQVEKTENATDVADATVQQEETSSQPEPETSHSEPVAEQIEPEMPETAPESQKAEPVTKVADGVFDVSAFFADTSNQVEKTENHQPEADVVTASSSEEELPPSQEWPEFFEPGRYEGVPNDVYHAANGISSTMVKDARVSLMYYEGRHVSRTIQKERSGAMDMGSLVHALVLQPEILGDEFSIEPEIPEGALTNTATIRAVIDEYNATLPPQLSADEIKARLEEYNASLQPQLPPGASLEETGQSYMALPAEFQRIEADQKKTATAMKACIKEYNATLPAPVKTSGSRDALLEQLAIINPDLVAQEAQKPQPLKVSGTKAELIQAVKTVKPDAVFADELLDAWRENPGKKIMVTRQQYATAQAIQSALYAHPEAGKLLQNPERAVEVSYFGIDDDTGLDIRVRPDVELEFEGQRIGFDLKTISMWGVKEDALKSRLHREITLRDYHLSAGMYCDVADLDKFAWVFVNKDEGYHWVAVVWASDSLLELGKLEYRRTIRAIANAMDTGEWPAPITKDYTDELNDYDLHRLEALREMA</sequence>
<feature type="compositionally biased region" description="Low complexity" evidence="1">
    <location>
        <begin position="577"/>
        <end position="589"/>
    </location>
</feature>
<dbReference type="InterPro" id="IPR011604">
    <property type="entry name" value="PDDEXK-like_dom_sf"/>
</dbReference>
<feature type="compositionally biased region" description="Low complexity" evidence="1">
    <location>
        <begin position="299"/>
        <end position="309"/>
    </location>
</feature>
<dbReference type="Pfam" id="PF06630">
    <property type="entry name" value="Exonuc_VIII"/>
    <property type="match status" value="1"/>
</dbReference>
<feature type="compositionally biased region" description="Basic and acidic residues" evidence="1">
    <location>
        <begin position="316"/>
        <end position="325"/>
    </location>
</feature>
<evidence type="ECO:0000313" key="2">
    <source>
        <dbReference type="EMBL" id="HAG0013176.1"/>
    </source>
</evidence>
<evidence type="ECO:0000256" key="1">
    <source>
        <dbReference type="SAM" id="MobiDB-lite"/>
    </source>
</evidence>
<feature type="compositionally biased region" description="Basic and acidic residues" evidence="1">
    <location>
        <begin position="549"/>
        <end position="558"/>
    </location>
</feature>
<dbReference type="Gene3D" id="3.90.320.10">
    <property type="match status" value="1"/>
</dbReference>
<dbReference type="InterPro" id="IPR010584">
    <property type="entry name" value="ExoDNase_VIII"/>
</dbReference>
<dbReference type="GO" id="GO:0051908">
    <property type="term" value="F:double-stranded DNA 5'-3' DNA exonuclease activity"/>
    <property type="evidence" value="ECO:0007669"/>
    <property type="project" value="InterPro"/>
</dbReference>
<feature type="region of interest" description="Disordered" evidence="1">
    <location>
        <begin position="542"/>
        <end position="617"/>
    </location>
</feature>
<feature type="region of interest" description="Disordered" evidence="1">
    <location>
        <begin position="292"/>
        <end position="325"/>
    </location>
</feature>
<feature type="region of interest" description="Disordered" evidence="1">
    <location>
        <begin position="460"/>
        <end position="507"/>
    </location>
</feature>